<dbReference type="AlphaFoldDB" id="A0A6J4Q6C4"/>
<reference evidence="2" key="1">
    <citation type="submission" date="2020-02" db="EMBL/GenBank/DDBJ databases">
        <authorList>
            <person name="Meier V. D."/>
        </authorList>
    </citation>
    <scope>NUCLEOTIDE SEQUENCE</scope>
    <source>
        <strain evidence="2">AVDCRST_MAG80</strain>
    </source>
</reference>
<name>A0A6J4Q6C4_9ACTN</name>
<feature type="region of interest" description="Disordered" evidence="1">
    <location>
        <begin position="1"/>
        <end position="21"/>
    </location>
</feature>
<evidence type="ECO:0000313" key="2">
    <source>
        <dbReference type="EMBL" id="CAA9435260.1"/>
    </source>
</evidence>
<sequence length="76" mass="8139">MSAEVSGGGQPPHGRYYAELVPPSPERGLQAAVQELLDAGERKEWHLVGVAGGLPEGGVILFWDTAHPGFGRTQFR</sequence>
<evidence type="ECO:0000256" key="1">
    <source>
        <dbReference type="SAM" id="MobiDB-lite"/>
    </source>
</evidence>
<gene>
    <name evidence="2" type="ORF">AVDCRST_MAG80-864</name>
</gene>
<proteinExistence type="predicted"/>
<feature type="compositionally biased region" description="Gly residues" evidence="1">
    <location>
        <begin position="1"/>
        <end position="11"/>
    </location>
</feature>
<accession>A0A6J4Q6C4</accession>
<organism evidence="2">
    <name type="scientific">uncultured Rubrobacteraceae bacterium</name>
    <dbReference type="NCBI Taxonomy" id="349277"/>
    <lineage>
        <taxon>Bacteria</taxon>
        <taxon>Bacillati</taxon>
        <taxon>Actinomycetota</taxon>
        <taxon>Rubrobacteria</taxon>
        <taxon>Rubrobacterales</taxon>
        <taxon>Rubrobacteraceae</taxon>
        <taxon>environmental samples</taxon>
    </lineage>
</organism>
<dbReference type="EMBL" id="CADCVC010000072">
    <property type="protein sequence ID" value="CAA9435260.1"/>
    <property type="molecule type" value="Genomic_DNA"/>
</dbReference>
<protein>
    <submittedName>
        <fullName evidence="2">Uncharacterized protein</fullName>
    </submittedName>
</protein>